<evidence type="ECO:0000256" key="5">
    <source>
        <dbReference type="SAM" id="MobiDB-lite"/>
    </source>
</evidence>
<dbReference type="Gene3D" id="1.20.120.910">
    <property type="entry name" value="DksA, coiled-coil domain"/>
    <property type="match status" value="1"/>
</dbReference>
<protein>
    <submittedName>
        <fullName evidence="7">TraR/DksA C4-type zinc finger protein</fullName>
    </submittedName>
</protein>
<dbReference type="EMBL" id="JADJZA010000007">
    <property type="protein sequence ID" value="MBK9297574.1"/>
    <property type="molecule type" value="Genomic_DNA"/>
</dbReference>
<dbReference type="Pfam" id="PF01258">
    <property type="entry name" value="zf-dskA_traR"/>
    <property type="match status" value="1"/>
</dbReference>
<feature type="compositionally biased region" description="Polar residues" evidence="5">
    <location>
        <begin position="1"/>
        <end position="13"/>
    </location>
</feature>
<dbReference type="PANTHER" id="PTHR33823:SF4">
    <property type="entry name" value="GENERAL STRESS PROTEIN 16O"/>
    <property type="match status" value="1"/>
</dbReference>
<evidence type="ECO:0000256" key="1">
    <source>
        <dbReference type="ARBA" id="ARBA00022723"/>
    </source>
</evidence>
<dbReference type="Proteomes" id="UP000727993">
    <property type="component" value="Unassembled WGS sequence"/>
</dbReference>
<feature type="region of interest" description="Disordered" evidence="5">
    <location>
        <begin position="1"/>
        <end position="21"/>
    </location>
</feature>
<keyword evidence="1" id="KW-0479">Metal-binding</keyword>
<dbReference type="SUPFAM" id="SSF57716">
    <property type="entry name" value="Glucocorticoid receptor-like (DNA-binding domain)"/>
    <property type="match status" value="1"/>
</dbReference>
<feature type="domain" description="Zinc finger DksA/TraR C4-type" evidence="6">
    <location>
        <begin position="87"/>
        <end position="120"/>
    </location>
</feature>
<evidence type="ECO:0000256" key="2">
    <source>
        <dbReference type="ARBA" id="ARBA00022771"/>
    </source>
</evidence>
<proteinExistence type="predicted"/>
<evidence type="ECO:0000313" key="8">
    <source>
        <dbReference type="Proteomes" id="UP000727993"/>
    </source>
</evidence>
<dbReference type="PANTHER" id="PTHR33823">
    <property type="entry name" value="RNA POLYMERASE-BINDING TRANSCRIPTION FACTOR DKSA-RELATED"/>
    <property type="match status" value="1"/>
</dbReference>
<sequence>MTTTATGPNTPSGTDEHITGAQERTLRTWLTDQLTAQRERVQLATEAFEALADTNNPVHREAGRDELDAALEAVAELEHSLERVDEGSYGVCAECGKDIPFERLEAVPDTDYCVECAASY</sequence>
<organism evidence="7 8">
    <name type="scientific">Candidatus Neomicrothrix subdominans</name>
    <dbReference type="NCBI Taxonomy" id="2954438"/>
    <lineage>
        <taxon>Bacteria</taxon>
        <taxon>Bacillati</taxon>
        <taxon>Actinomycetota</taxon>
        <taxon>Acidimicrobiia</taxon>
        <taxon>Acidimicrobiales</taxon>
        <taxon>Microthrixaceae</taxon>
        <taxon>Candidatus Neomicrothrix</taxon>
    </lineage>
</organism>
<evidence type="ECO:0000313" key="7">
    <source>
        <dbReference type="EMBL" id="MBK9297574.1"/>
    </source>
</evidence>
<keyword evidence="2" id="KW-0863">Zinc-finger</keyword>
<dbReference type="PROSITE" id="PS51128">
    <property type="entry name" value="ZF_DKSA_2"/>
    <property type="match status" value="1"/>
</dbReference>
<evidence type="ECO:0000256" key="3">
    <source>
        <dbReference type="ARBA" id="ARBA00022833"/>
    </source>
</evidence>
<keyword evidence="3" id="KW-0862">Zinc</keyword>
<dbReference type="InterPro" id="IPR000962">
    <property type="entry name" value="Znf_DskA_TraR"/>
</dbReference>
<evidence type="ECO:0000259" key="6">
    <source>
        <dbReference type="Pfam" id="PF01258"/>
    </source>
</evidence>
<gene>
    <name evidence="7" type="ORF">IPN02_12225</name>
</gene>
<feature type="zinc finger region" description="dksA C4-type" evidence="4">
    <location>
        <begin position="92"/>
        <end position="116"/>
    </location>
</feature>
<name>A0A936NET3_9ACTN</name>
<evidence type="ECO:0000256" key="4">
    <source>
        <dbReference type="PROSITE-ProRule" id="PRU00510"/>
    </source>
</evidence>
<reference evidence="7 8" key="1">
    <citation type="submission" date="2020-10" db="EMBL/GenBank/DDBJ databases">
        <title>Connecting structure to function with the recovery of over 1000 high-quality activated sludge metagenome-assembled genomes encoding full-length rRNA genes using long-read sequencing.</title>
        <authorList>
            <person name="Singleton C.M."/>
            <person name="Petriglieri F."/>
            <person name="Kristensen J.M."/>
            <person name="Kirkegaard R.H."/>
            <person name="Michaelsen T.Y."/>
            <person name="Andersen M.H."/>
            <person name="Karst S.M."/>
            <person name="Dueholm M.S."/>
            <person name="Nielsen P.H."/>
            <person name="Albertsen M."/>
        </authorList>
    </citation>
    <scope>NUCLEOTIDE SEQUENCE [LARGE SCALE GENOMIC DNA]</scope>
    <source>
        <strain evidence="7">Lyne_18-Q3-R50-59_MAXAC.006</strain>
    </source>
</reference>
<accession>A0A936NET3</accession>
<dbReference type="AlphaFoldDB" id="A0A936NET3"/>
<dbReference type="GO" id="GO:0008270">
    <property type="term" value="F:zinc ion binding"/>
    <property type="evidence" value="ECO:0007669"/>
    <property type="project" value="UniProtKB-KW"/>
</dbReference>
<comment type="caution">
    <text evidence="7">The sequence shown here is derived from an EMBL/GenBank/DDBJ whole genome shotgun (WGS) entry which is preliminary data.</text>
</comment>